<dbReference type="Pfam" id="PF14193">
    <property type="entry name" value="DUF4315"/>
    <property type="match status" value="1"/>
</dbReference>
<feature type="compositionally biased region" description="Basic and acidic residues" evidence="2">
    <location>
        <begin position="61"/>
        <end position="82"/>
    </location>
</feature>
<evidence type="ECO:0000256" key="1">
    <source>
        <dbReference type="SAM" id="Coils"/>
    </source>
</evidence>
<evidence type="ECO:0000313" key="3">
    <source>
        <dbReference type="EMBL" id="MPN39954.1"/>
    </source>
</evidence>
<comment type="caution">
    <text evidence="3">The sequence shown here is derived from an EMBL/GenBank/DDBJ whole genome shotgun (WGS) entry which is preliminary data.</text>
</comment>
<protein>
    <recommendedName>
        <fullName evidence="4">DUF4315 family protein</fullName>
    </recommendedName>
</protein>
<dbReference type="InterPro" id="IPR025464">
    <property type="entry name" value="DUF4315"/>
</dbReference>
<proteinExistence type="predicted"/>
<evidence type="ECO:0008006" key="4">
    <source>
        <dbReference type="Google" id="ProtNLM"/>
    </source>
</evidence>
<feature type="coiled-coil region" evidence="1">
    <location>
        <begin position="12"/>
        <end position="42"/>
    </location>
</feature>
<feature type="region of interest" description="Disordered" evidence="2">
    <location>
        <begin position="60"/>
        <end position="82"/>
    </location>
</feature>
<accession>A0A645HUW3</accession>
<sequence length="82" mass="9498">MNPKFKKIDAEYEKNAAKISALQNRQKELEKQRRELENLDIVGLVRGMGMTAEELSALMKASRENRPVSDQNKQEENVHEEI</sequence>
<evidence type="ECO:0000256" key="2">
    <source>
        <dbReference type="SAM" id="MobiDB-lite"/>
    </source>
</evidence>
<name>A0A645HUW3_9ZZZZ</name>
<gene>
    <name evidence="3" type="ORF">SDC9_187488</name>
</gene>
<organism evidence="3">
    <name type="scientific">bioreactor metagenome</name>
    <dbReference type="NCBI Taxonomy" id="1076179"/>
    <lineage>
        <taxon>unclassified sequences</taxon>
        <taxon>metagenomes</taxon>
        <taxon>ecological metagenomes</taxon>
    </lineage>
</organism>
<keyword evidence="1" id="KW-0175">Coiled coil</keyword>
<reference evidence="3" key="1">
    <citation type="submission" date="2019-08" db="EMBL/GenBank/DDBJ databases">
        <authorList>
            <person name="Kucharzyk K."/>
            <person name="Murdoch R.W."/>
            <person name="Higgins S."/>
            <person name="Loffler F."/>
        </authorList>
    </citation>
    <scope>NUCLEOTIDE SEQUENCE</scope>
</reference>
<dbReference type="AlphaFoldDB" id="A0A645HUW3"/>
<dbReference type="EMBL" id="VSSQ01096070">
    <property type="protein sequence ID" value="MPN39954.1"/>
    <property type="molecule type" value="Genomic_DNA"/>
</dbReference>